<name>A0A4R3NK13_9HYPH</name>
<dbReference type="GO" id="GO:0090313">
    <property type="term" value="P:regulation of protein targeting to membrane"/>
    <property type="evidence" value="ECO:0007669"/>
    <property type="project" value="TreeGrafter"/>
</dbReference>
<keyword evidence="1" id="KW-0472">Membrane</keyword>
<dbReference type="RefSeq" id="WP_132313734.1">
    <property type="nucleotide sequence ID" value="NZ_SMAR01000034.1"/>
</dbReference>
<dbReference type="PANTHER" id="PTHR30441">
    <property type="entry name" value="DUF748 DOMAIN-CONTAINING PROTEIN"/>
    <property type="match status" value="1"/>
</dbReference>
<dbReference type="GO" id="GO:0005886">
    <property type="term" value="C:plasma membrane"/>
    <property type="evidence" value="ECO:0007669"/>
    <property type="project" value="TreeGrafter"/>
</dbReference>
<keyword evidence="1" id="KW-0812">Transmembrane</keyword>
<keyword evidence="3" id="KW-1185">Reference proteome</keyword>
<reference evidence="2 3" key="1">
    <citation type="submission" date="2019-03" db="EMBL/GenBank/DDBJ databases">
        <title>Freshwater and sediment microbial communities from various areas in North America, analyzing microbe dynamics in response to fracking.</title>
        <authorList>
            <person name="Lamendella R."/>
        </authorList>
    </citation>
    <scope>NUCLEOTIDE SEQUENCE [LARGE SCALE GENOMIC DNA]</scope>
    <source>
        <strain evidence="2 3">175.2</strain>
    </source>
</reference>
<organism evidence="2 3">
    <name type="scientific">Martelella mediterranea</name>
    <dbReference type="NCBI Taxonomy" id="293089"/>
    <lineage>
        <taxon>Bacteria</taxon>
        <taxon>Pseudomonadati</taxon>
        <taxon>Pseudomonadota</taxon>
        <taxon>Alphaproteobacteria</taxon>
        <taxon>Hyphomicrobiales</taxon>
        <taxon>Aurantimonadaceae</taxon>
        <taxon>Martelella</taxon>
    </lineage>
</organism>
<comment type="caution">
    <text evidence="2">The sequence shown here is derived from an EMBL/GenBank/DDBJ whole genome shotgun (WGS) entry which is preliminary data.</text>
</comment>
<protein>
    <submittedName>
        <fullName evidence="2">AsmA protein</fullName>
    </submittedName>
</protein>
<feature type="transmembrane region" description="Helical" evidence="1">
    <location>
        <begin position="22"/>
        <end position="41"/>
    </location>
</feature>
<dbReference type="PANTHER" id="PTHR30441:SF8">
    <property type="entry name" value="DUF748 DOMAIN-CONTAINING PROTEIN"/>
    <property type="match status" value="1"/>
</dbReference>
<sequence>MNRTTETPDTGRRLSRYRNRSPWRYVVAAVILLAVATYHLVPMIVSTERVTDQLKEDLTAVIGAPVTISGDTHISYWPRPEITISGVSAPQPPGRGPLVYGSIQTLTARFSLLKALTGETAFTDVTLESPTIILEETGESGGPAHSRLSKALTVSAAAGSGFRMTGVSSLSILDGTLGLSGDDDTKVIKGVNGTFSWPQLGGPMTFNGTATLNEQISDISATIDKPLELNRETASPVKLSLKNSLAEMTYEGTATRSAPYLMDGSFSFSTANTHQLGDWIDVPVLVLEDVNRLAIKGTVTRSSGSLRFSPATLSLGGSEGKGVVDLAPASEKQPLKMIATLAFGDITLSNIRSSLPAWIDAVSATPDEFSDEDWKLPALDLRLSASTVKLSDVTLEDVAASVMRSKTQTSFDIADSRLGSGTLFAHIGVQKNMAAEVDISAEKVAAEPFFRQLGFNVPLTSDSLDFDMAVDAELPFSRIAAENTTGDVRFTARGGSLAWLDFATLIEKAGTDNTFLLTYPGDTAFSFTRLKGDATLSGTELDLNDLIIETETDMISLTGSLDTQSGQLDATATITSKVDENATPASVSIIGNPLASLVRRIDPVSDEASDAP</sequence>
<dbReference type="AlphaFoldDB" id="A0A4R3NK13"/>
<dbReference type="InterPro" id="IPR052894">
    <property type="entry name" value="AsmA-related"/>
</dbReference>
<proteinExistence type="predicted"/>
<dbReference type="EMBL" id="SMAR01000034">
    <property type="protein sequence ID" value="TCT33108.1"/>
    <property type="molecule type" value="Genomic_DNA"/>
</dbReference>
<evidence type="ECO:0000313" key="3">
    <source>
        <dbReference type="Proteomes" id="UP000295097"/>
    </source>
</evidence>
<evidence type="ECO:0000313" key="2">
    <source>
        <dbReference type="EMBL" id="TCT33108.1"/>
    </source>
</evidence>
<accession>A0A4R3NK13</accession>
<gene>
    <name evidence="2" type="ORF">EDC90_103430</name>
</gene>
<dbReference type="Proteomes" id="UP000295097">
    <property type="component" value="Unassembled WGS sequence"/>
</dbReference>
<evidence type="ECO:0000256" key="1">
    <source>
        <dbReference type="SAM" id="Phobius"/>
    </source>
</evidence>
<dbReference type="OrthoDB" id="225437at2"/>
<keyword evidence="1" id="KW-1133">Transmembrane helix</keyword>